<feature type="transmembrane region" description="Helical" evidence="1">
    <location>
        <begin position="6"/>
        <end position="27"/>
    </location>
</feature>
<feature type="domain" description="PASTA" evidence="2">
    <location>
        <begin position="94"/>
        <end position="158"/>
    </location>
</feature>
<name>A0A2J6WMK7_9BACT</name>
<dbReference type="PROSITE" id="PS51178">
    <property type="entry name" value="PASTA"/>
    <property type="match status" value="2"/>
</dbReference>
<dbReference type="Proteomes" id="UP000242288">
    <property type="component" value="Unassembled WGS sequence"/>
</dbReference>
<sequence>MRRVLYIAGAIFGGFLAGYFSLTIFVSGGTIEVPDLRGKDIVQANQILKEKGLYIRIDGEEYSEIPAGTVSRQIPPAGTKVKKGREIGVVISKGLRFTTLPDVRGLSYEEAEKILNEKGIPVEKIIKIHSEMYPENTVIAQSPEPEEGGKAIKLIVSLGKNEDENY</sequence>
<dbReference type="InterPro" id="IPR005543">
    <property type="entry name" value="PASTA_dom"/>
</dbReference>
<organism evidence="3 4">
    <name type="scientific">Thermodesulfovibrio aggregans</name>
    <dbReference type="NCBI Taxonomy" id="86166"/>
    <lineage>
        <taxon>Bacteria</taxon>
        <taxon>Pseudomonadati</taxon>
        <taxon>Nitrospirota</taxon>
        <taxon>Thermodesulfovibrionia</taxon>
        <taxon>Thermodesulfovibrionales</taxon>
        <taxon>Thermodesulfovibrionaceae</taxon>
        <taxon>Thermodesulfovibrio</taxon>
    </lineage>
</organism>
<proteinExistence type="predicted"/>
<reference evidence="3 4" key="1">
    <citation type="submission" date="2018-01" db="EMBL/GenBank/DDBJ databases">
        <title>Metagenomic assembled genomes from two thermal pools in the Uzon Caldera, Kamchatka, Russia.</title>
        <authorList>
            <person name="Wilkins L."/>
            <person name="Ettinger C."/>
        </authorList>
    </citation>
    <scope>NUCLEOTIDE SEQUENCE [LARGE SCALE GENOMIC DNA]</scope>
    <source>
        <strain evidence="3">ZAV-04</strain>
    </source>
</reference>
<protein>
    <recommendedName>
        <fullName evidence="2">PASTA domain-containing protein</fullName>
    </recommendedName>
</protein>
<dbReference type="EMBL" id="PNIO01000025">
    <property type="protein sequence ID" value="PMP71632.1"/>
    <property type="molecule type" value="Genomic_DNA"/>
</dbReference>
<dbReference type="Pfam" id="PF03793">
    <property type="entry name" value="PASTA"/>
    <property type="match status" value="2"/>
</dbReference>
<keyword evidence="1" id="KW-0472">Membrane</keyword>
<dbReference type="CDD" id="cd06577">
    <property type="entry name" value="PASTA_pknB"/>
    <property type="match status" value="2"/>
</dbReference>
<evidence type="ECO:0000313" key="4">
    <source>
        <dbReference type="Proteomes" id="UP000242288"/>
    </source>
</evidence>
<comment type="caution">
    <text evidence="3">The sequence shown here is derived from an EMBL/GenBank/DDBJ whole genome shotgun (WGS) entry which is preliminary data.</text>
</comment>
<gene>
    <name evidence="3" type="ORF">C0186_03315</name>
</gene>
<keyword evidence="1" id="KW-0812">Transmembrane</keyword>
<keyword evidence="1" id="KW-1133">Transmembrane helix</keyword>
<dbReference type="AlphaFoldDB" id="A0A2J6WMK7"/>
<dbReference type="SMART" id="SM00740">
    <property type="entry name" value="PASTA"/>
    <property type="match status" value="2"/>
</dbReference>
<dbReference type="Gene3D" id="3.30.10.20">
    <property type="match status" value="2"/>
</dbReference>
<dbReference type="SUPFAM" id="SSF54184">
    <property type="entry name" value="Penicillin-binding protein 2x (pbp-2x), c-terminal domain"/>
    <property type="match status" value="1"/>
</dbReference>
<evidence type="ECO:0000313" key="3">
    <source>
        <dbReference type="EMBL" id="PMP71632.1"/>
    </source>
</evidence>
<accession>A0A2J6WMK7</accession>
<evidence type="ECO:0000256" key="1">
    <source>
        <dbReference type="SAM" id="Phobius"/>
    </source>
</evidence>
<evidence type="ECO:0000259" key="2">
    <source>
        <dbReference type="PROSITE" id="PS51178"/>
    </source>
</evidence>
<feature type="domain" description="PASTA" evidence="2">
    <location>
        <begin position="29"/>
        <end position="93"/>
    </location>
</feature>